<dbReference type="KEGG" id="psin:CAK95_05365"/>
<dbReference type="NCBIfam" id="TIGR01297">
    <property type="entry name" value="CDF"/>
    <property type="match status" value="1"/>
</dbReference>
<dbReference type="EMBL" id="CP021112">
    <property type="protein sequence ID" value="ARQ02764.1"/>
    <property type="molecule type" value="Genomic_DNA"/>
</dbReference>
<keyword evidence="3" id="KW-0812">Transmembrane</keyword>
<dbReference type="InterPro" id="IPR027469">
    <property type="entry name" value="Cation_efflux_TMD_sf"/>
</dbReference>
<dbReference type="InterPro" id="IPR002524">
    <property type="entry name" value="Cation_efflux"/>
</dbReference>
<evidence type="ECO:0000259" key="7">
    <source>
        <dbReference type="Pfam" id="PF01545"/>
    </source>
</evidence>
<evidence type="ECO:0000313" key="9">
    <source>
        <dbReference type="Proteomes" id="UP000194137"/>
    </source>
</evidence>
<dbReference type="SUPFAM" id="SSF161111">
    <property type="entry name" value="Cation efflux protein transmembrane domain-like"/>
    <property type="match status" value="1"/>
</dbReference>
<feature type="domain" description="Cation efflux protein transmembrane" evidence="7">
    <location>
        <begin position="29"/>
        <end position="237"/>
    </location>
</feature>
<proteinExistence type="predicted"/>
<dbReference type="RefSeq" id="WP_086091204.1">
    <property type="nucleotide sequence ID" value="NZ_CP021112.1"/>
</dbReference>
<keyword evidence="5" id="KW-0406">Ion transport</keyword>
<evidence type="ECO:0000256" key="4">
    <source>
        <dbReference type="ARBA" id="ARBA00022989"/>
    </source>
</evidence>
<sequence length="312" mass="33741">MHTHSLKNWRHEHVFLGADHTRNERRTWLVVGLTASMMVVEIVGGTIFGSMALVADGWHMSTHAAALAIAALAYRFASKHAHDAQFTFGTGKLGELAAFASAMILAVVALLIGYESLIRLWQPVAIRFDQALVIAVIGLAVNLGSAWLLRDGHGGHHGDAHDQGHGGHHHHHHDHNLRGAYLHVLADALTSVLAIGALLAGRFYQWDWMDPAVGIVGALVIAHWSIGLMRASGAVLLDIVPDARLAGEIRRRLESGDDRLTDLHLWRLGPGHIGVIASVVSDAPQAPDTYKARLSGLHGLSHVTVEVHACRH</sequence>
<dbReference type="GO" id="GO:0005385">
    <property type="term" value="F:zinc ion transmembrane transporter activity"/>
    <property type="evidence" value="ECO:0007669"/>
    <property type="project" value="InterPro"/>
</dbReference>
<dbReference type="STRING" id="1235591.CAK95_05365"/>
<dbReference type="GO" id="GO:0006882">
    <property type="term" value="P:intracellular zinc ion homeostasis"/>
    <property type="evidence" value="ECO:0007669"/>
    <property type="project" value="InterPro"/>
</dbReference>
<evidence type="ECO:0000313" key="8">
    <source>
        <dbReference type="EMBL" id="ARQ02764.1"/>
    </source>
</evidence>
<keyword evidence="6" id="KW-0472">Membrane</keyword>
<dbReference type="OrthoDB" id="271709at2"/>
<dbReference type="Pfam" id="PF01545">
    <property type="entry name" value="Cation_efflux"/>
    <property type="match status" value="1"/>
</dbReference>
<comment type="subcellular location">
    <subcellularLocation>
        <location evidence="1">Membrane</location>
        <topology evidence="1">Multi-pass membrane protein</topology>
    </subcellularLocation>
</comment>
<keyword evidence="9" id="KW-1185">Reference proteome</keyword>
<reference evidence="8 9" key="1">
    <citation type="submission" date="2017-05" db="EMBL/GenBank/DDBJ databases">
        <title>Full genome sequence of Pseudorhodoplanes sinuspersici.</title>
        <authorList>
            <person name="Dastgheib S.M.M."/>
            <person name="Shavandi M."/>
            <person name="Tirandaz H."/>
        </authorList>
    </citation>
    <scope>NUCLEOTIDE SEQUENCE [LARGE SCALE GENOMIC DNA]</scope>
    <source>
        <strain evidence="8 9">RIPI110</strain>
    </source>
</reference>
<dbReference type="PANTHER" id="PTHR45755">
    <property type="match status" value="1"/>
</dbReference>
<evidence type="ECO:0000256" key="2">
    <source>
        <dbReference type="ARBA" id="ARBA00022448"/>
    </source>
</evidence>
<name>A0A1W6ZZH5_9HYPH</name>
<dbReference type="Proteomes" id="UP000194137">
    <property type="component" value="Chromosome"/>
</dbReference>
<dbReference type="PANTHER" id="PTHR45755:SF4">
    <property type="entry name" value="ZINC TRANSPORTER 7"/>
    <property type="match status" value="1"/>
</dbReference>
<dbReference type="InterPro" id="IPR045316">
    <property type="entry name" value="Msc2-like"/>
</dbReference>
<gene>
    <name evidence="8" type="ORF">CAK95_05365</name>
</gene>
<dbReference type="Gene3D" id="1.20.1510.10">
    <property type="entry name" value="Cation efflux protein transmembrane domain"/>
    <property type="match status" value="1"/>
</dbReference>
<dbReference type="GO" id="GO:0016020">
    <property type="term" value="C:membrane"/>
    <property type="evidence" value="ECO:0007669"/>
    <property type="project" value="UniProtKB-SubCell"/>
</dbReference>
<keyword evidence="4" id="KW-1133">Transmembrane helix</keyword>
<keyword evidence="2" id="KW-0813">Transport</keyword>
<protein>
    <submittedName>
        <fullName evidence="8">Cation transporter</fullName>
    </submittedName>
</protein>
<dbReference type="InterPro" id="IPR058533">
    <property type="entry name" value="Cation_efflux_TM"/>
</dbReference>
<organism evidence="8 9">
    <name type="scientific">Pseudorhodoplanes sinuspersici</name>
    <dbReference type="NCBI Taxonomy" id="1235591"/>
    <lineage>
        <taxon>Bacteria</taxon>
        <taxon>Pseudomonadati</taxon>
        <taxon>Pseudomonadota</taxon>
        <taxon>Alphaproteobacteria</taxon>
        <taxon>Hyphomicrobiales</taxon>
        <taxon>Pseudorhodoplanes</taxon>
    </lineage>
</organism>
<dbReference type="AlphaFoldDB" id="A0A1W6ZZH5"/>
<evidence type="ECO:0000256" key="6">
    <source>
        <dbReference type="ARBA" id="ARBA00023136"/>
    </source>
</evidence>
<dbReference type="NCBIfam" id="NF033827">
    <property type="entry name" value="CDF_efflux_DmeF"/>
    <property type="match status" value="1"/>
</dbReference>
<evidence type="ECO:0000256" key="1">
    <source>
        <dbReference type="ARBA" id="ARBA00004141"/>
    </source>
</evidence>
<evidence type="ECO:0000256" key="3">
    <source>
        <dbReference type="ARBA" id="ARBA00022692"/>
    </source>
</evidence>
<evidence type="ECO:0000256" key="5">
    <source>
        <dbReference type="ARBA" id="ARBA00023065"/>
    </source>
</evidence>
<accession>A0A1W6ZZH5</accession>